<dbReference type="PANTHER" id="PTHR33144:SF46">
    <property type="entry name" value="OS04G0610000 PROTEIN"/>
    <property type="match status" value="1"/>
</dbReference>
<dbReference type="PANTHER" id="PTHR33144">
    <property type="entry name" value="OS10G0409366 PROTEIN-RELATED"/>
    <property type="match status" value="1"/>
</dbReference>
<accession>A0ABR0Q2T3</accession>
<dbReference type="InterPro" id="IPR004252">
    <property type="entry name" value="Probable_transposase_24"/>
</dbReference>
<dbReference type="Proteomes" id="UP001358586">
    <property type="component" value="Chromosome 5"/>
</dbReference>
<proteinExistence type="predicted"/>
<comment type="caution">
    <text evidence="2">The sequence shown here is derived from an EMBL/GenBank/DDBJ whole genome shotgun (WGS) entry which is preliminary data.</text>
</comment>
<sequence>MPRKRLRDLTIIQNPPNSKETNSDQHTAIGSSNVPNTIDEPIEIQTENGWRRKTRGHTLLKDLYDLNSVEHVKVSKNSHGRPIALEAQLLAGYLGIIARNVNLLPINYESWHHMPNSNKNQALNNIKGNNVNERFTLEVSDNYVKKALAKKWRDHKSTLKKEYFKKNISLKEKLQNVPLGMLSTNGKMQLDFGIQRKKKYHDCEQVGTTSRQKQKFTHTIGSKSFACVADEEELSYGQKVGHLQLFDITQRKKDRSPITTEATEIMSMKRWYEAMASSDNSVNLDDIDNQIIIEVLGPERYGQVRFQRSFVSPTQYFGSSSQ</sequence>
<name>A0ABR0Q2T3_GOSAR</name>
<dbReference type="Pfam" id="PF03004">
    <property type="entry name" value="Transposase_24"/>
    <property type="match status" value="1"/>
</dbReference>
<evidence type="ECO:0000313" key="3">
    <source>
        <dbReference type="Proteomes" id="UP001358586"/>
    </source>
</evidence>
<evidence type="ECO:0000313" key="2">
    <source>
        <dbReference type="EMBL" id="KAK5833357.1"/>
    </source>
</evidence>
<feature type="compositionally biased region" description="Polar residues" evidence="1">
    <location>
        <begin position="11"/>
        <end position="36"/>
    </location>
</feature>
<gene>
    <name evidence="2" type="ORF">PVK06_017182</name>
</gene>
<keyword evidence="3" id="KW-1185">Reference proteome</keyword>
<feature type="region of interest" description="Disordered" evidence="1">
    <location>
        <begin position="1"/>
        <end position="37"/>
    </location>
</feature>
<dbReference type="EMBL" id="JARKNE010000005">
    <property type="protein sequence ID" value="KAK5833357.1"/>
    <property type="molecule type" value="Genomic_DNA"/>
</dbReference>
<organism evidence="2 3">
    <name type="scientific">Gossypium arboreum</name>
    <name type="common">Tree cotton</name>
    <name type="synonym">Gossypium nanking</name>
    <dbReference type="NCBI Taxonomy" id="29729"/>
    <lineage>
        <taxon>Eukaryota</taxon>
        <taxon>Viridiplantae</taxon>
        <taxon>Streptophyta</taxon>
        <taxon>Embryophyta</taxon>
        <taxon>Tracheophyta</taxon>
        <taxon>Spermatophyta</taxon>
        <taxon>Magnoliopsida</taxon>
        <taxon>eudicotyledons</taxon>
        <taxon>Gunneridae</taxon>
        <taxon>Pentapetalae</taxon>
        <taxon>rosids</taxon>
        <taxon>malvids</taxon>
        <taxon>Malvales</taxon>
        <taxon>Malvaceae</taxon>
        <taxon>Malvoideae</taxon>
        <taxon>Gossypium</taxon>
    </lineage>
</organism>
<evidence type="ECO:0000256" key="1">
    <source>
        <dbReference type="SAM" id="MobiDB-lite"/>
    </source>
</evidence>
<reference evidence="2 3" key="1">
    <citation type="submission" date="2023-03" db="EMBL/GenBank/DDBJ databases">
        <title>WGS of Gossypium arboreum.</title>
        <authorList>
            <person name="Yu D."/>
        </authorList>
    </citation>
    <scope>NUCLEOTIDE SEQUENCE [LARGE SCALE GENOMIC DNA]</scope>
    <source>
        <tissue evidence="2">Leaf</tissue>
    </source>
</reference>
<protein>
    <submittedName>
        <fullName evidence="2">Uncharacterized protein</fullName>
    </submittedName>
</protein>